<gene>
    <name evidence="2" type="ORF">KCMC57_30690</name>
</gene>
<dbReference type="AlphaFoldDB" id="A0AB33JU07"/>
<evidence type="ECO:0000259" key="1">
    <source>
        <dbReference type="Pfam" id="PF00196"/>
    </source>
</evidence>
<dbReference type="GO" id="GO:0003677">
    <property type="term" value="F:DNA binding"/>
    <property type="evidence" value="ECO:0007669"/>
    <property type="project" value="InterPro"/>
</dbReference>
<dbReference type="InterPro" id="IPR016032">
    <property type="entry name" value="Sig_transdc_resp-reg_C-effctor"/>
</dbReference>
<dbReference type="GO" id="GO:0006355">
    <property type="term" value="P:regulation of DNA-templated transcription"/>
    <property type="evidence" value="ECO:0007669"/>
    <property type="project" value="InterPro"/>
</dbReference>
<organism evidence="2">
    <name type="scientific">Kitasatospora sp. CMC57</name>
    <dbReference type="NCBI Taxonomy" id="3231513"/>
    <lineage>
        <taxon>Bacteria</taxon>
        <taxon>Bacillati</taxon>
        <taxon>Actinomycetota</taxon>
        <taxon>Actinomycetes</taxon>
        <taxon>Kitasatosporales</taxon>
        <taxon>Streptomycetaceae</taxon>
        <taxon>Kitasatospora</taxon>
    </lineage>
</organism>
<protein>
    <recommendedName>
        <fullName evidence="1">HTH luxR-type domain-containing protein</fullName>
    </recommendedName>
</protein>
<dbReference type="Gene3D" id="1.10.10.10">
    <property type="entry name" value="Winged helix-like DNA-binding domain superfamily/Winged helix DNA-binding domain"/>
    <property type="match status" value="1"/>
</dbReference>
<dbReference type="InterPro" id="IPR036388">
    <property type="entry name" value="WH-like_DNA-bd_sf"/>
</dbReference>
<dbReference type="InterPro" id="IPR000792">
    <property type="entry name" value="Tscrpt_reg_LuxR_C"/>
</dbReference>
<dbReference type="PANTHER" id="PTHR34293:SF1">
    <property type="entry name" value="HTH-TYPE TRANSCRIPTIONAL REGULATOR TRMBL2"/>
    <property type="match status" value="1"/>
</dbReference>
<dbReference type="RefSeq" id="WP_407989098.1">
    <property type="nucleotide sequence ID" value="NZ_AP035881.2"/>
</dbReference>
<name>A0AB33JU07_9ACTN</name>
<dbReference type="EMBL" id="AP035881">
    <property type="protein sequence ID" value="BFP46701.1"/>
    <property type="molecule type" value="Genomic_DNA"/>
</dbReference>
<reference evidence="2" key="1">
    <citation type="submission" date="2024-07" db="EMBL/GenBank/DDBJ databases">
        <title>Complete genome sequences of cellulolytic bacteria, Kitasatospora sp. CMC57 and Streptomyces sp. CMC78, isolated from Japanese agricultural soil.</title>
        <authorList>
            <person name="Hashimoto T."/>
            <person name="Ito M."/>
            <person name="Iwamoto M."/>
            <person name="Fukahori D."/>
            <person name="Shoda T."/>
            <person name="Sakoda M."/>
            <person name="Morohoshi T."/>
            <person name="Mitsuboshi M."/>
            <person name="Nishizawa T."/>
        </authorList>
    </citation>
    <scope>NUCLEOTIDE SEQUENCE</scope>
    <source>
        <strain evidence="2">CMC57</strain>
    </source>
</reference>
<proteinExistence type="predicted"/>
<dbReference type="PANTHER" id="PTHR34293">
    <property type="entry name" value="HTH-TYPE TRANSCRIPTIONAL REGULATOR TRMBL2"/>
    <property type="match status" value="1"/>
</dbReference>
<feature type="domain" description="HTH luxR-type" evidence="1">
    <location>
        <begin position="268"/>
        <end position="298"/>
    </location>
</feature>
<sequence>MTEVRLPEEAERALYLEVLAQGGRITLETAAGADQDALAGLLANGLLVSSARGLGYTAVNPRAVGARISADLRSAGTRMLVEAEELPSLLDELTAVYESTPRRSVRSSVVRHVHETADIVQRMRELEADAREEILLAQPGGPLPPAQLDRGVARAHTFAARGGTVRALYEPCVRTDQPTVRYAIAIGELGMRVRVLGEPFKRAMIFDRTVAVVPAAADHSSAAFVEDPAVVAFLVGGFERDWARAERVRWSDADACADERPVDEQIGRLLAAGLTQRTIASRLGLSERTVAGHISRLRELHEAETLFQLGWLLRGGRDA</sequence>
<dbReference type="InterPro" id="IPR051797">
    <property type="entry name" value="TrmB-like"/>
</dbReference>
<dbReference type="Pfam" id="PF00196">
    <property type="entry name" value="GerE"/>
    <property type="match status" value="1"/>
</dbReference>
<evidence type="ECO:0000313" key="2">
    <source>
        <dbReference type="EMBL" id="BFP46701.1"/>
    </source>
</evidence>
<dbReference type="SUPFAM" id="SSF46894">
    <property type="entry name" value="C-terminal effector domain of the bipartite response regulators"/>
    <property type="match status" value="1"/>
</dbReference>
<accession>A0AB33JU07</accession>